<protein>
    <submittedName>
        <fullName evidence="1">Uncharacterized protein</fullName>
    </submittedName>
</protein>
<accession>A0A9J5WT10</accession>
<comment type="caution">
    <text evidence="1">The sequence shown here is derived from an EMBL/GenBank/DDBJ whole genome shotgun (WGS) entry which is preliminary data.</text>
</comment>
<name>A0A9J5WT10_SOLCO</name>
<evidence type="ECO:0000313" key="2">
    <source>
        <dbReference type="Proteomes" id="UP000824120"/>
    </source>
</evidence>
<dbReference type="Proteomes" id="UP000824120">
    <property type="component" value="Chromosome 11"/>
</dbReference>
<dbReference type="OrthoDB" id="1304102at2759"/>
<dbReference type="AlphaFoldDB" id="A0A9J5WT10"/>
<organism evidence="1 2">
    <name type="scientific">Solanum commersonii</name>
    <name type="common">Commerson's wild potato</name>
    <name type="synonym">Commerson's nightshade</name>
    <dbReference type="NCBI Taxonomy" id="4109"/>
    <lineage>
        <taxon>Eukaryota</taxon>
        <taxon>Viridiplantae</taxon>
        <taxon>Streptophyta</taxon>
        <taxon>Embryophyta</taxon>
        <taxon>Tracheophyta</taxon>
        <taxon>Spermatophyta</taxon>
        <taxon>Magnoliopsida</taxon>
        <taxon>eudicotyledons</taxon>
        <taxon>Gunneridae</taxon>
        <taxon>Pentapetalae</taxon>
        <taxon>asterids</taxon>
        <taxon>lamiids</taxon>
        <taxon>Solanales</taxon>
        <taxon>Solanaceae</taxon>
        <taxon>Solanoideae</taxon>
        <taxon>Solaneae</taxon>
        <taxon>Solanum</taxon>
    </lineage>
</organism>
<gene>
    <name evidence="1" type="ORF">H5410_058555</name>
</gene>
<dbReference type="EMBL" id="JACXVP010000011">
    <property type="protein sequence ID" value="KAG5578421.1"/>
    <property type="molecule type" value="Genomic_DNA"/>
</dbReference>
<keyword evidence="2" id="KW-1185">Reference proteome</keyword>
<reference evidence="1 2" key="1">
    <citation type="submission" date="2020-09" db="EMBL/GenBank/DDBJ databases">
        <title>De no assembly of potato wild relative species, Solanum commersonii.</title>
        <authorList>
            <person name="Cho K."/>
        </authorList>
    </citation>
    <scope>NUCLEOTIDE SEQUENCE [LARGE SCALE GENOMIC DNA]</scope>
    <source>
        <strain evidence="1">LZ3.2</strain>
        <tissue evidence="1">Leaf</tissue>
    </source>
</reference>
<sequence length="114" mass="12646">MNESIISPYDAVGKVLGKEHSGRVRCLGLGVVPTRVFKQARPRFSGMNTSSVSCPSNWQQNYNKLLNSHNQMMSAFKSYMIMKEGTLLEQFVGLFAPPPTMTGDASDNSRSDNR</sequence>
<evidence type="ECO:0000313" key="1">
    <source>
        <dbReference type="EMBL" id="KAG5578421.1"/>
    </source>
</evidence>
<proteinExistence type="predicted"/>